<accession>A0A952FGS4</accession>
<comment type="subcellular location">
    <subcellularLocation>
        <location evidence="1">Membrane</location>
        <topology evidence="1">Multi-pass membrane protein</topology>
    </subcellularLocation>
</comment>
<evidence type="ECO:0000313" key="8">
    <source>
        <dbReference type="EMBL" id="MBW8724443.1"/>
    </source>
</evidence>
<dbReference type="Gene3D" id="1.20.1510.10">
    <property type="entry name" value="Cation efflux protein transmembrane domain"/>
    <property type="match status" value="1"/>
</dbReference>
<evidence type="ECO:0000256" key="3">
    <source>
        <dbReference type="ARBA" id="ARBA00022692"/>
    </source>
</evidence>
<evidence type="ECO:0000259" key="7">
    <source>
        <dbReference type="Pfam" id="PF01545"/>
    </source>
</evidence>
<keyword evidence="2" id="KW-0813">Transport</keyword>
<dbReference type="Pfam" id="PF01545">
    <property type="entry name" value="Cation_efflux"/>
    <property type="match status" value="1"/>
</dbReference>
<keyword evidence="5 6" id="KW-0472">Membrane</keyword>
<dbReference type="PANTHER" id="PTHR13414">
    <property type="entry name" value="HUEL-CATION TRANSPORTER"/>
    <property type="match status" value="1"/>
</dbReference>
<protein>
    <submittedName>
        <fullName evidence="8">Cation diffusion facilitator family transporter</fullName>
    </submittedName>
</protein>
<dbReference type="GO" id="GO:0016020">
    <property type="term" value="C:membrane"/>
    <property type="evidence" value="ECO:0007669"/>
    <property type="project" value="UniProtKB-SubCell"/>
</dbReference>
<feature type="transmembrane region" description="Helical" evidence="6">
    <location>
        <begin position="105"/>
        <end position="125"/>
    </location>
</feature>
<dbReference type="PANTHER" id="PTHR13414:SF9">
    <property type="entry name" value="PROTON-COUPLED ZINC ANTIPORTER SLC30A9, MITOCHONDRIAL"/>
    <property type="match status" value="1"/>
</dbReference>
<evidence type="ECO:0000256" key="4">
    <source>
        <dbReference type="ARBA" id="ARBA00022989"/>
    </source>
</evidence>
<dbReference type="Proteomes" id="UP000700706">
    <property type="component" value="Unassembled WGS sequence"/>
</dbReference>
<dbReference type="EMBL" id="JAEKLZ010000106">
    <property type="protein sequence ID" value="MBW8724443.1"/>
    <property type="molecule type" value="Genomic_DNA"/>
</dbReference>
<comment type="caution">
    <text evidence="8">The sequence shown here is derived from an EMBL/GenBank/DDBJ whole genome shotgun (WGS) entry which is preliminary data.</text>
</comment>
<feature type="transmembrane region" description="Helical" evidence="6">
    <location>
        <begin position="219"/>
        <end position="238"/>
    </location>
</feature>
<dbReference type="InterPro" id="IPR027469">
    <property type="entry name" value="Cation_efflux_TMD_sf"/>
</dbReference>
<dbReference type="NCBIfam" id="TIGR01297">
    <property type="entry name" value="CDF"/>
    <property type="match status" value="1"/>
</dbReference>
<proteinExistence type="predicted"/>
<evidence type="ECO:0000256" key="5">
    <source>
        <dbReference type="ARBA" id="ARBA00023136"/>
    </source>
</evidence>
<feature type="transmembrane region" description="Helical" evidence="6">
    <location>
        <begin position="145"/>
        <end position="166"/>
    </location>
</feature>
<evidence type="ECO:0000256" key="1">
    <source>
        <dbReference type="ARBA" id="ARBA00004141"/>
    </source>
</evidence>
<dbReference type="InterPro" id="IPR040177">
    <property type="entry name" value="SLC30A9"/>
</dbReference>
<sequence length="334" mass="35454">MLTRNASAPLLIMAREPRRRSRVSRSLAPVPSGGSRRPIYAALAGNLAVALTKSAAAAWTGSTAMLSEAIHSAVDSGNQGLLLLGLSRAARPADDRHPFGHGMEYYFWAFVVALMIFMLGGAVSIYEGVAKVVAPEPISRVWVNFAVLGAAVVFEGGSLVVAWREFRRAHHDVAFWNAIRGSKDPGIFAVLLEDATALAGLFIALLGLALAVWLDAPVFDGMASIGVGCLLIGAAAMLGNETRSLLVGESASAAVIAGARETIARDPRIARVVELLTMHLGPAEILLAMTLDFHDGLPREDVQAAVDDLTEQLRREHPEITRIFLRPSPPAASA</sequence>
<dbReference type="InterPro" id="IPR058533">
    <property type="entry name" value="Cation_efflux_TM"/>
</dbReference>
<name>A0A952FGS4_9PROT</name>
<dbReference type="InterPro" id="IPR036837">
    <property type="entry name" value="Cation_efflux_CTD_sf"/>
</dbReference>
<keyword evidence="3 6" id="KW-0812">Transmembrane</keyword>
<dbReference type="SUPFAM" id="SSF161111">
    <property type="entry name" value="Cation efflux protein transmembrane domain-like"/>
    <property type="match status" value="1"/>
</dbReference>
<dbReference type="AlphaFoldDB" id="A0A952FGS4"/>
<feature type="transmembrane region" description="Helical" evidence="6">
    <location>
        <begin position="187"/>
        <end position="213"/>
    </location>
</feature>
<dbReference type="GO" id="GO:0008324">
    <property type="term" value="F:monoatomic cation transmembrane transporter activity"/>
    <property type="evidence" value="ECO:0007669"/>
    <property type="project" value="InterPro"/>
</dbReference>
<dbReference type="SUPFAM" id="SSF160240">
    <property type="entry name" value="Cation efflux protein cytoplasmic domain-like"/>
    <property type="match status" value="1"/>
</dbReference>
<evidence type="ECO:0000313" key="9">
    <source>
        <dbReference type="Proteomes" id="UP000700706"/>
    </source>
</evidence>
<keyword evidence="4 6" id="KW-1133">Transmembrane helix</keyword>
<reference evidence="8" key="1">
    <citation type="submission" date="2020-06" db="EMBL/GenBank/DDBJ databases">
        <title>Stable isotope informed genome-resolved metagenomics uncovers potential trophic interactions in rhizosphere soil.</title>
        <authorList>
            <person name="Starr E.P."/>
            <person name="Shi S."/>
            <person name="Blazewicz S.J."/>
            <person name="Koch B.J."/>
            <person name="Probst A.J."/>
            <person name="Hungate B.A."/>
            <person name="Pett-Ridge J."/>
            <person name="Firestone M.K."/>
            <person name="Banfield J.F."/>
        </authorList>
    </citation>
    <scope>NUCLEOTIDE SEQUENCE</scope>
    <source>
        <strain evidence="8">YM_69_17</strain>
    </source>
</reference>
<gene>
    <name evidence="8" type="ORF">JF625_04700</name>
</gene>
<evidence type="ECO:0000256" key="6">
    <source>
        <dbReference type="SAM" id="Phobius"/>
    </source>
</evidence>
<dbReference type="GO" id="GO:0006829">
    <property type="term" value="P:zinc ion transport"/>
    <property type="evidence" value="ECO:0007669"/>
    <property type="project" value="InterPro"/>
</dbReference>
<organism evidence="8 9">
    <name type="scientific">Inquilinus limosus</name>
    <dbReference type="NCBI Taxonomy" id="171674"/>
    <lineage>
        <taxon>Bacteria</taxon>
        <taxon>Pseudomonadati</taxon>
        <taxon>Pseudomonadota</taxon>
        <taxon>Alphaproteobacteria</taxon>
        <taxon>Rhodospirillales</taxon>
        <taxon>Rhodospirillaceae</taxon>
        <taxon>Inquilinus</taxon>
    </lineage>
</organism>
<evidence type="ECO:0000256" key="2">
    <source>
        <dbReference type="ARBA" id="ARBA00022448"/>
    </source>
</evidence>
<dbReference type="InterPro" id="IPR002524">
    <property type="entry name" value="Cation_efflux"/>
</dbReference>
<feature type="domain" description="Cation efflux protein transmembrane" evidence="7">
    <location>
        <begin position="40"/>
        <end position="246"/>
    </location>
</feature>